<reference evidence="1 2" key="1">
    <citation type="journal article" date="2017" name="Front. Microbiol.">
        <title>New Insights into the Diversity of the Genus Faecalibacterium.</title>
        <authorList>
            <person name="Benevides L."/>
            <person name="Burman S."/>
            <person name="Martin R."/>
            <person name="Robert V."/>
            <person name="Thomas M."/>
            <person name="Miquel S."/>
            <person name="Chain F."/>
            <person name="Sokol H."/>
            <person name="Bermudez-Humaran L.G."/>
            <person name="Morrison M."/>
            <person name="Langella P."/>
            <person name="Azevedo V.A."/>
            <person name="Chatel J.M."/>
            <person name="Soares S."/>
        </authorList>
    </citation>
    <scope>NUCLEOTIDE SEQUENCE [LARGE SCALE GENOMIC DNA]</scope>
    <source>
        <strain evidence="2">CNCM I-4541</strain>
    </source>
</reference>
<proteinExistence type="predicted"/>
<dbReference type="EMBL" id="NMTR01000021">
    <property type="protein sequence ID" value="PDX60271.1"/>
    <property type="molecule type" value="Genomic_DNA"/>
</dbReference>
<gene>
    <name evidence="1" type="ORF">CGS49_09640</name>
</gene>
<evidence type="ECO:0000313" key="2">
    <source>
        <dbReference type="Proteomes" id="UP000220959"/>
    </source>
</evidence>
<sequence>MIQVCEPPRTRQARRLSAEEFCQLIRSEVSCVYRPRSEVLRMLTVGEVWGVCGARRVPDAACILLPMDADTAAAAALRSFVGGRNAADGYFLAPPVGRAEAFPDLLEAAAARQKALARHRPRWAVAECTAEEMLPFYLQQGFALRAIRPLDSLAPCFWLQADCLGQNVPPVWVPMTDRVHLAILLAKGYAALESRESPQGTVLALYPV</sequence>
<evidence type="ECO:0000313" key="1">
    <source>
        <dbReference type="EMBL" id="PDX60271.1"/>
    </source>
</evidence>
<name>A0ACC9CWU6_9FIRM</name>
<organism evidence="1 2">
    <name type="scientific">Faecalibacterium langellae</name>
    <dbReference type="NCBI Taxonomy" id="3435293"/>
    <lineage>
        <taxon>Bacteria</taxon>
        <taxon>Bacillati</taxon>
        <taxon>Bacillota</taxon>
        <taxon>Clostridia</taxon>
        <taxon>Eubacteriales</taxon>
        <taxon>Oscillospiraceae</taxon>
        <taxon>Faecalibacterium</taxon>
    </lineage>
</organism>
<protein>
    <submittedName>
        <fullName evidence="1">Uncharacterized protein</fullName>
    </submittedName>
</protein>
<keyword evidence="2" id="KW-1185">Reference proteome</keyword>
<accession>A0ACC9CWU6</accession>
<comment type="caution">
    <text evidence="1">The sequence shown here is derived from an EMBL/GenBank/DDBJ whole genome shotgun (WGS) entry which is preliminary data.</text>
</comment>
<dbReference type="Proteomes" id="UP000220959">
    <property type="component" value="Unassembled WGS sequence"/>
</dbReference>